<reference evidence="3" key="1">
    <citation type="submission" date="2017-11" db="EMBL/GenBank/DDBJ databases">
        <authorList>
            <person name="Lima N.C."/>
            <person name="Parody-Merino A.M."/>
            <person name="Battley P.F."/>
            <person name="Fidler A.E."/>
            <person name="Prosdocimi F."/>
        </authorList>
    </citation>
    <scope>NUCLEOTIDE SEQUENCE [LARGE SCALE GENOMIC DNA]</scope>
</reference>
<evidence type="ECO:0000313" key="2">
    <source>
        <dbReference type="EMBL" id="PKU49602.1"/>
    </source>
</evidence>
<feature type="region of interest" description="Disordered" evidence="1">
    <location>
        <begin position="19"/>
        <end position="50"/>
    </location>
</feature>
<evidence type="ECO:0000256" key="1">
    <source>
        <dbReference type="SAM" id="MobiDB-lite"/>
    </source>
</evidence>
<dbReference type="AlphaFoldDB" id="A0A2I0UU95"/>
<dbReference type="EMBL" id="KZ505636">
    <property type="protein sequence ID" value="PKU49602.1"/>
    <property type="molecule type" value="Genomic_DNA"/>
</dbReference>
<keyword evidence="3" id="KW-1185">Reference proteome</keyword>
<accession>A0A2I0UU95</accession>
<sequence length="210" mass="23767">MAMWTPWLSWWHEPGPDWEGTLGQAPVGDNPNPSGVGLFSQGNNDRTRGNGMKLRQGRFRLDIRKNYFTERVVKHWNSLPREVVESPSLEVEAQTLRRGLPHNWKSYRSKTVAPSTAREDLLKMMLGEAGYPSSLICSQFLENVSLAAKGILGLSQNDAKIPQKDKYNVPDMQPGYFITALPCNNVVLHHAITYLLTGYYPRNLKLKIDS</sequence>
<dbReference type="Proteomes" id="UP000233556">
    <property type="component" value="Unassembled WGS sequence"/>
</dbReference>
<organism evidence="2 3">
    <name type="scientific">Limosa lapponica baueri</name>
    <dbReference type="NCBI Taxonomy" id="1758121"/>
    <lineage>
        <taxon>Eukaryota</taxon>
        <taxon>Metazoa</taxon>
        <taxon>Chordata</taxon>
        <taxon>Craniata</taxon>
        <taxon>Vertebrata</taxon>
        <taxon>Euteleostomi</taxon>
        <taxon>Archelosauria</taxon>
        <taxon>Archosauria</taxon>
        <taxon>Dinosauria</taxon>
        <taxon>Saurischia</taxon>
        <taxon>Theropoda</taxon>
        <taxon>Coelurosauria</taxon>
        <taxon>Aves</taxon>
        <taxon>Neognathae</taxon>
        <taxon>Neoaves</taxon>
        <taxon>Charadriiformes</taxon>
        <taxon>Scolopacidae</taxon>
        <taxon>Limosa</taxon>
    </lineage>
</organism>
<gene>
    <name evidence="2" type="ORF">llap_155</name>
</gene>
<protein>
    <submittedName>
        <fullName evidence="2">Uncharacterized protein</fullName>
    </submittedName>
</protein>
<reference evidence="3" key="2">
    <citation type="submission" date="2017-12" db="EMBL/GenBank/DDBJ databases">
        <title>Genome sequence of the Bar-tailed Godwit (Limosa lapponica baueri).</title>
        <authorList>
            <person name="Lima N.C.B."/>
            <person name="Parody-Merino A.M."/>
            <person name="Battley P.F."/>
            <person name="Fidler A.E."/>
            <person name="Prosdocimi F."/>
        </authorList>
    </citation>
    <scope>NUCLEOTIDE SEQUENCE [LARGE SCALE GENOMIC DNA]</scope>
</reference>
<proteinExistence type="predicted"/>
<name>A0A2I0UU95_LIMLA</name>
<dbReference type="OrthoDB" id="276744at2759"/>
<evidence type="ECO:0000313" key="3">
    <source>
        <dbReference type="Proteomes" id="UP000233556"/>
    </source>
</evidence>